<dbReference type="GO" id="GO:0051213">
    <property type="term" value="F:dioxygenase activity"/>
    <property type="evidence" value="ECO:0007669"/>
    <property type="project" value="UniProtKB-KW"/>
</dbReference>
<dbReference type="Pfam" id="PF03171">
    <property type="entry name" value="2OG-FeII_Oxy"/>
    <property type="match status" value="1"/>
</dbReference>
<evidence type="ECO:0000256" key="5">
    <source>
        <dbReference type="ARBA" id="ARBA00023004"/>
    </source>
</evidence>
<keyword evidence="6" id="KW-0045">Antibiotic biosynthesis</keyword>
<evidence type="ECO:0000256" key="6">
    <source>
        <dbReference type="ARBA" id="ARBA00023194"/>
    </source>
</evidence>
<evidence type="ECO:0000256" key="2">
    <source>
        <dbReference type="ARBA" id="ARBA00008056"/>
    </source>
</evidence>
<feature type="domain" description="Fe2OG dioxygenase" evidence="8">
    <location>
        <begin position="179"/>
        <end position="282"/>
    </location>
</feature>
<accession>A0AAE3YGK2</accession>
<dbReference type="Gene3D" id="2.60.120.330">
    <property type="entry name" value="B-lactam Antibiotic, Isopenicillin N Synthase, Chain"/>
    <property type="match status" value="1"/>
</dbReference>
<dbReference type="RefSeq" id="WP_309850113.1">
    <property type="nucleotide sequence ID" value="NZ_BAAAIU010000044.1"/>
</dbReference>
<keyword evidence="10" id="KW-1185">Reference proteome</keyword>
<evidence type="ECO:0000256" key="7">
    <source>
        <dbReference type="RuleBase" id="RU003682"/>
    </source>
</evidence>
<organism evidence="9 10">
    <name type="scientific">Falsarthrobacter nasiphocae</name>
    <dbReference type="NCBI Taxonomy" id="189863"/>
    <lineage>
        <taxon>Bacteria</taxon>
        <taxon>Bacillati</taxon>
        <taxon>Actinomycetota</taxon>
        <taxon>Actinomycetes</taxon>
        <taxon>Micrococcales</taxon>
        <taxon>Micrococcaceae</taxon>
        <taxon>Falsarthrobacter</taxon>
    </lineage>
</organism>
<evidence type="ECO:0000256" key="3">
    <source>
        <dbReference type="ARBA" id="ARBA00022723"/>
    </source>
</evidence>
<keyword evidence="9" id="KW-0223">Dioxygenase</keyword>
<sequence length="347" mass="37969">MNSTHAPSAVPVLDLRTARLEDGSRNPSFIEELRRAAHDVGFFQLTGFGAAPGEAGALLDTLREFFARPVEEREALSNLNSRAFRGYTSLGAEITRGRPDSREQIDYGPDRPALDLSPDDAPYWRLQGPNQWPSEFPRLEEAAMAWAERMSAVAHELLGHLAVAIGLPEDQFTEAFEGEPAWMGKLVHYVGGLAEAGDQGVGSHADYGFITLLLQDQVGGLEVQPHGTTEWLPVTPIEDAVVVNLGEMLEVATDGYLMATIHRVQAPPAGVDRYAVPFFYSPRLDARVDPVTLPEEFAREARGVSQDPDNPMLPVYGDNVLKGWLRAHPRTAAAHYPELVGDGRARA</sequence>
<dbReference type="PANTHER" id="PTHR10209:SF885">
    <property type="entry name" value="2OG-FE(II) OXYGENASE FAMILY, PUTATIVE (AFU_ORTHOLOGUE AFUA_2G00750)-RELATED"/>
    <property type="match status" value="1"/>
</dbReference>
<dbReference type="Pfam" id="PF14226">
    <property type="entry name" value="DIOX_N"/>
    <property type="match status" value="1"/>
</dbReference>
<comment type="similarity">
    <text evidence="2 7">Belongs to the iron/ascorbate-dependent oxidoreductase family.</text>
</comment>
<keyword evidence="5 7" id="KW-0408">Iron</keyword>
<evidence type="ECO:0000259" key="8">
    <source>
        <dbReference type="PROSITE" id="PS51471"/>
    </source>
</evidence>
<evidence type="ECO:0000313" key="9">
    <source>
        <dbReference type="EMBL" id="MDR6891852.1"/>
    </source>
</evidence>
<dbReference type="InterPro" id="IPR026992">
    <property type="entry name" value="DIOX_N"/>
</dbReference>
<dbReference type="SUPFAM" id="SSF51197">
    <property type="entry name" value="Clavaminate synthase-like"/>
    <property type="match status" value="1"/>
</dbReference>
<dbReference type="PRINTS" id="PR00682">
    <property type="entry name" value="IPNSYNTHASE"/>
</dbReference>
<proteinExistence type="inferred from homology"/>
<name>A0AAE3YGK2_9MICC</name>
<dbReference type="InterPro" id="IPR044861">
    <property type="entry name" value="IPNS-like_FE2OG_OXY"/>
</dbReference>
<dbReference type="PROSITE" id="PS51471">
    <property type="entry name" value="FE2OG_OXY"/>
    <property type="match status" value="1"/>
</dbReference>
<comment type="caution">
    <text evidence="9">The sequence shown here is derived from an EMBL/GenBank/DDBJ whole genome shotgun (WGS) entry which is preliminary data.</text>
</comment>
<protein>
    <submittedName>
        <fullName evidence="9">Isopenicillin N synthase-like dioxygenase</fullName>
    </submittedName>
</protein>
<dbReference type="GO" id="GO:0046872">
    <property type="term" value="F:metal ion binding"/>
    <property type="evidence" value="ECO:0007669"/>
    <property type="project" value="UniProtKB-KW"/>
</dbReference>
<comment type="pathway">
    <text evidence="1">Antibiotic biosynthesis.</text>
</comment>
<dbReference type="InterPro" id="IPR027443">
    <property type="entry name" value="IPNS-like_sf"/>
</dbReference>
<dbReference type="InterPro" id="IPR005123">
    <property type="entry name" value="Oxoglu/Fe-dep_dioxygenase_dom"/>
</dbReference>
<keyword evidence="4 7" id="KW-0560">Oxidoreductase</keyword>
<gene>
    <name evidence="9" type="ORF">J2S35_000792</name>
</gene>
<dbReference type="PANTHER" id="PTHR10209">
    <property type="entry name" value="OXIDOREDUCTASE, 2OG-FE II OXYGENASE FAMILY PROTEIN"/>
    <property type="match status" value="1"/>
</dbReference>
<evidence type="ECO:0000256" key="4">
    <source>
        <dbReference type="ARBA" id="ARBA00023002"/>
    </source>
</evidence>
<dbReference type="Proteomes" id="UP001247307">
    <property type="component" value="Unassembled WGS sequence"/>
</dbReference>
<reference evidence="9" key="1">
    <citation type="submission" date="2023-07" db="EMBL/GenBank/DDBJ databases">
        <title>Sequencing the genomes of 1000 actinobacteria strains.</title>
        <authorList>
            <person name="Klenk H.-P."/>
        </authorList>
    </citation>
    <scope>NUCLEOTIDE SEQUENCE</scope>
    <source>
        <strain evidence="9">DSM 13988</strain>
    </source>
</reference>
<keyword evidence="3 7" id="KW-0479">Metal-binding</keyword>
<dbReference type="GO" id="GO:0017000">
    <property type="term" value="P:antibiotic biosynthetic process"/>
    <property type="evidence" value="ECO:0007669"/>
    <property type="project" value="UniProtKB-KW"/>
</dbReference>
<evidence type="ECO:0000313" key="10">
    <source>
        <dbReference type="Proteomes" id="UP001247307"/>
    </source>
</evidence>
<dbReference type="EMBL" id="JAVDUI010000001">
    <property type="protein sequence ID" value="MDR6891852.1"/>
    <property type="molecule type" value="Genomic_DNA"/>
</dbReference>
<evidence type="ECO:0000256" key="1">
    <source>
        <dbReference type="ARBA" id="ARBA00004792"/>
    </source>
</evidence>
<dbReference type="AlphaFoldDB" id="A0AAE3YGK2"/>